<evidence type="ECO:0000256" key="12">
    <source>
        <dbReference type="ARBA" id="ARBA00022982"/>
    </source>
</evidence>
<dbReference type="PANTHER" id="PTHR10422:SF35">
    <property type="entry name" value="CYTOCHROME BO(3) UBIQUINOL OXIDASE SUBUNIT 1"/>
    <property type="match status" value="1"/>
</dbReference>
<feature type="transmembrane region" description="Helical" evidence="19">
    <location>
        <begin position="659"/>
        <end position="686"/>
    </location>
</feature>
<feature type="transmembrane region" description="Helical" evidence="19">
    <location>
        <begin position="80"/>
        <end position="103"/>
    </location>
</feature>
<evidence type="ECO:0000256" key="17">
    <source>
        <dbReference type="ARBA" id="ARBA00047816"/>
    </source>
</evidence>
<dbReference type="InterPro" id="IPR023616">
    <property type="entry name" value="Cyt_c_oxase-like_su1_dom"/>
</dbReference>
<comment type="catalytic activity">
    <reaction evidence="17">
        <text>4 Fe(II)-[cytochrome c] + O2 + 8 H(+)(in) = 4 Fe(III)-[cytochrome c] + 2 H2O + 4 H(+)(out)</text>
        <dbReference type="Rhea" id="RHEA:11436"/>
        <dbReference type="Rhea" id="RHEA-COMP:10350"/>
        <dbReference type="Rhea" id="RHEA-COMP:14399"/>
        <dbReference type="ChEBI" id="CHEBI:15377"/>
        <dbReference type="ChEBI" id="CHEBI:15378"/>
        <dbReference type="ChEBI" id="CHEBI:15379"/>
        <dbReference type="ChEBI" id="CHEBI:29033"/>
        <dbReference type="ChEBI" id="CHEBI:29034"/>
        <dbReference type="EC" id="7.1.1.9"/>
    </reaction>
</comment>
<dbReference type="PRINTS" id="PR01165">
    <property type="entry name" value="CYCOXIDASEI"/>
</dbReference>
<evidence type="ECO:0000313" key="21">
    <source>
        <dbReference type="EMBL" id="GGC11427.1"/>
    </source>
</evidence>
<reference evidence="22" key="1">
    <citation type="journal article" date="2019" name="Int. J. Syst. Evol. Microbiol.">
        <title>The Global Catalogue of Microorganisms (GCM) 10K type strain sequencing project: providing services to taxonomists for standard genome sequencing and annotation.</title>
        <authorList>
            <consortium name="The Broad Institute Genomics Platform"/>
            <consortium name="The Broad Institute Genome Sequencing Center for Infectious Disease"/>
            <person name="Wu L."/>
            <person name="Ma J."/>
        </authorList>
    </citation>
    <scope>NUCLEOTIDE SEQUENCE [LARGE SCALE GENOMIC DNA]</scope>
    <source>
        <strain evidence="22">CGMCC 1.12478</strain>
    </source>
</reference>
<feature type="transmembrane region" description="Helical" evidence="19">
    <location>
        <begin position="729"/>
        <end position="752"/>
    </location>
</feature>
<dbReference type="InterPro" id="IPR036927">
    <property type="entry name" value="Cyt_c_oxase-like_su1_sf"/>
</dbReference>
<dbReference type="InterPro" id="IPR014241">
    <property type="entry name" value="Cyt_c_oxidase_su1_bac"/>
</dbReference>
<keyword evidence="6" id="KW-1003">Cell membrane</keyword>
<feature type="transmembrane region" description="Helical" evidence="19">
    <location>
        <begin position="251"/>
        <end position="276"/>
    </location>
</feature>
<evidence type="ECO:0000256" key="1">
    <source>
        <dbReference type="ARBA" id="ARBA00004651"/>
    </source>
</evidence>
<feature type="transmembrane region" description="Helical" evidence="19">
    <location>
        <begin position="38"/>
        <end position="60"/>
    </location>
</feature>
<keyword evidence="7 18" id="KW-0349">Heme</keyword>
<dbReference type="Gene3D" id="1.10.287.70">
    <property type="match status" value="1"/>
</dbReference>
<keyword evidence="9 18" id="KW-0812">Transmembrane</keyword>
<dbReference type="InterPro" id="IPR035973">
    <property type="entry name" value="Cyt_c_oxidase_su3-like_sf"/>
</dbReference>
<feature type="transmembrane region" description="Helical" evidence="19">
    <location>
        <begin position="360"/>
        <end position="386"/>
    </location>
</feature>
<evidence type="ECO:0000256" key="4">
    <source>
        <dbReference type="ARBA" id="ARBA00012949"/>
    </source>
</evidence>
<dbReference type="RefSeq" id="WP_188482864.1">
    <property type="nucleotide sequence ID" value="NZ_BMFC01000008.1"/>
</dbReference>
<keyword evidence="5 18" id="KW-0813">Transport</keyword>
<keyword evidence="22" id="KW-1185">Reference proteome</keyword>
<evidence type="ECO:0000256" key="5">
    <source>
        <dbReference type="ARBA" id="ARBA00022448"/>
    </source>
</evidence>
<feature type="transmembrane region" description="Helical" evidence="19">
    <location>
        <begin position="398"/>
        <end position="418"/>
    </location>
</feature>
<evidence type="ECO:0000256" key="6">
    <source>
        <dbReference type="ARBA" id="ARBA00022475"/>
    </source>
</evidence>
<feature type="transmembrane region" description="Helical" evidence="19">
    <location>
        <begin position="611"/>
        <end position="627"/>
    </location>
</feature>
<feature type="transmembrane region" description="Helical" evidence="19">
    <location>
        <begin position="205"/>
        <end position="231"/>
    </location>
</feature>
<comment type="similarity">
    <text evidence="3 18">Belongs to the heme-copper respiratory oxidase family.</text>
</comment>
<dbReference type="Gene3D" id="1.20.210.10">
    <property type="entry name" value="Cytochrome c oxidase-like, subunit I domain"/>
    <property type="match status" value="1"/>
</dbReference>
<feature type="domain" description="Cytochrome oxidase subunit I profile" evidence="20">
    <location>
        <begin position="21"/>
        <end position="535"/>
    </location>
</feature>
<dbReference type="SUPFAM" id="SSF81452">
    <property type="entry name" value="Cytochrome c oxidase subunit III-like"/>
    <property type="match status" value="1"/>
</dbReference>
<keyword evidence="11" id="KW-1278">Translocase</keyword>
<feature type="transmembrane region" description="Helical" evidence="19">
    <location>
        <begin position="808"/>
        <end position="830"/>
    </location>
</feature>
<evidence type="ECO:0000256" key="14">
    <source>
        <dbReference type="ARBA" id="ARBA00023004"/>
    </source>
</evidence>
<keyword evidence="16 19" id="KW-0472">Membrane</keyword>
<gene>
    <name evidence="21" type="primary">qoxA</name>
    <name evidence="21" type="ORF">GCM10011363_30060</name>
</gene>
<feature type="transmembrane region" description="Helical" evidence="19">
    <location>
        <begin position="764"/>
        <end position="787"/>
    </location>
</feature>
<dbReference type="PROSITE" id="PS50855">
    <property type="entry name" value="COX1"/>
    <property type="match status" value="1"/>
</dbReference>
<keyword evidence="12 18" id="KW-0249">Electron transport</keyword>
<proteinExistence type="inferred from homology"/>
<keyword evidence="14" id="KW-0408">Iron</keyword>
<evidence type="ECO:0000256" key="13">
    <source>
        <dbReference type="ARBA" id="ARBA00022989"/>
    </source>
</evidence>
<dbReference type="EMBL" id="BMFC01000008">
    <property type="protein sequence ID" value="GGC11427.1"/>
    <property type="molecule type" value="Genomic_DNA"/>
</dbReference>
<dbReference type="Pfam" id="PF00115">
    <property type="entry name" value="COX1"/>
    <property type="match status" value="1"/>
</dbReference>
<feature type="transmembrane region" description="Helical" evidence="19">
    <location>
        <begin position="167"/>
        <end position="193"/>
    </location>
</feature>
<evidence type="ECO:0000256" key="10">
    <source>
        <dbReference type="ARBA" id="ARBA00022723"/>
    </source>
</evidence>
<feature type="transmembrane region" description="Helical" evidence="19">
    <location>
        <begin position="430"/>
        <end position="455"/>
    </location>
</feature>
<evidence type="ECO:0000256" key="18">
    <source>
        <dbReference type="RuleBase" id="RU000370"/>
    </source>
</evidence>
<feature type="transmembrane region" description="Helical" evidence="19">
    <location>
        <begin position="322"/>
        <end position="348"/>
    </location>
</feature>
<evidence type="ECO:0000313" key="22">
    <source>
        <dbReference type="Proteomes" id="UP000645462"/>
    </source>
</evidence>
<dbReference type="SUPFAM" id="SSF81442">
    <property type="entry name" value="Cytochrome c oxidase subunit I-like"/>
    <property type="match status" value="1"/>
</dbReference>
<dbReference type="InterPro" id="IPR000883">
    <property type="entry name" value="Cyt_C_Oxase_1"/>
</dbReference>
<evidence type="ECO:0000256" key="8">
    <source>
        <dbReference type="ARBA" id="ARBA00022660"/>
    </source>
</evidence>
<evidence type="ECO:0000256" key="15">
    <source>
        <dbReference type="ARBA" id="ARBA00023008"/>
    </source>
</evidence>
<feature type="transmembrane region" description="Helical" evidence="19">
    <location>
        <begin position="124"/>
        <end position="147"/>
    </location>
</feature>
<keyword evidence="13 19" id="KW-1133">Transmembrane helix</keyword>
<feature type="transmembrane region" description="Helical" evidence="19">
    <location>
        <begin position="475"/>
        <end position="497"/>
    </location>
</feature>
<accession>A0ABQ1L0J0</accession>
<dbReference type="PANTHER" id="PTHR10422">
    <property type="entry name" value="CYTOCHROME C OXIDASE SUBUNIT 1"/>
    <property type="match status" value="1"/>
</dbReference>
<evidence type="ECO:0000256" key="2">
    <source>
        <dbReference type="ARBA" id="ARBA00004673"/>
    </source>
</evidence>
<evidence type="ECO:0000259" key="20">
    <source>
        <dbReference type="PROSITE" id="PS50855"/>
    </source>
</evidence>
<dbReference type="EC" id="7.1.1.9" evidence="4"/>
<evidence type="ECO:0000256" key="3">
    <source>
        <dbReference type="ARBA" id="ARBA00009578"/>
    </source>
</evidence>
<keyword evidence="10" id="KW-0479">Metal-binding</keyword>
<dbReference type="NCBIfam" id="TIGR02891">
    <property type="entry name" value="CtaD_CoxA"/>
    <property type="match status" value="1"/>
</dbReference>
<dbReference type="InterPro" id="IPR023615">
    <property type="entry name" value="Cyt_c_Oxase_su1_BS"/>
</dbReference>
<dbReference type="PROSITE" id="PS00077">
    <property type="entry name" value="COX1_CUB"/>
    <property type="match status" value="1"/>
</dbReference>
<evidence type="ECO:0000256" key="19">
    <source>
        <dbReference type="SAM" id="Phobius"/>
    </source>
</evidence>
<evidence type="ECO:0000256" key="9">
    <source>
        <dbReference type="ARBA" id="ARBA00022692"/>
    </source>
</evidence>
<comment type="pathway">
    <text evidence="2">Energy metabolism; oxidative phosphorylation.</text>
</comment>
<evidence type="ECO:0000256" key="16">
    <source>
        <dbReference type="ARBA" id="ARBA00023136"/>
    </source>
</evidence>
<comment type="subcellular location">
    <subcellularLocation>
        <location evidence="1">Cell membrane</location>
        <topology evidence="1">Multi-pass membrane protein</topology>
    </subcellularLocation>
</comment>
<feature type="transmembrane region" description="Helical" evidence="19">
    <location>
        <begin position="698"/>
        <end position="717"/>
    </location>
</feature>
<keyword evidence="8 18" id="KW-0679">Respiratory chain</keyword>
<evidence type="ECO:0000256" key="7">
    <source>
        <dbReference type="ARBA" id="ARBA00022617"/>
    </source>
</evidence>
<dbReference type="Proteomes" id="UP000645462">
    <property type="component" value="Unassembled WGS sequence"/>
</dbReference>
<feature type="transmembrane region" description="Helical" evidence="19">
    <location>
        <begin position="588"/>
        <end position="605"/>
    </location>
</feature>
<keyword evidence="15" id="KW-0186">Copper</keyword>
<name>A0ABQ1L0J0_9RHOB</name>
<organism evidence="21 22">
    <name type="scientific">Marivita lacus</name>
    <dbReference type="NCBI Taxonomy" id="1323742"/>
    <lineage>
        <taxon>Bacteria</taxon>
        <taxon>Pseudomonadati</taxon>
        <taxon>Pseudomonadota</taxon>
        <taxon>Alphaproteobacteria</taxon>
        <taxon>Rhodobacterales</taxon>
        <taxon>Roseobacteraceae</taxon>
        <taxon>Marivita</taxon>
    </lineage>
</organism>
<evidence type="ECO:0000256" key="11">
    <source>
        <dbReference type="ARBA" id="ARBA00022967"/>
    </source>
</evidence>
<sequence>MTAPRPDIDPIRLHKALTRIWATGPGWQRLAAVNHSVVGVRFMVTAAVFFGIGGMLAMLIRAQLATPESAFLGPEIYNQIFTMHGTIMMFLFAIPMLEGLALYMLPKMLGARDLAFPRLSAYGYWCFLFGGMILIGALFAGVAPQSGWFMYTPLSSDVYSPGINADVWLLGVTFVEISALTMAVELTVSILKLRAPGMTLARMPIFAWYILVTALMMVLGFPPLILGSVLLEMERAFGLPFFDPERGGDPLLWQHLFWLFGHPEVYIIFLPAAGALSTMIPTFAQRPLIGYRAVVASIIVMAFVSFGIWVHHMFTTGIPHMALAFFSLGSAIVAVPTAVQMFAWLATLAHGRPRWDVPMLYIFGFIVIFVCGGLTGVMLAMVPFNWQAHDSYFVIAHFHYVLVGGFVFPILAALYYWMPHVTGRLSVHRLSVPAFWLIFAGFNLTFLTMHLTGLLGMPRRVYTYLGHEGWTALNLLSSVGSFVLAMGFALIAIDVLLQARFGPRFRRDPWRAGTLEWATPTPPAAYGFASLPRISERADRLSPGEIGRTLAAGEGYLGFARNGWQETLGVNITTGEPDQIVILPRPTYLPLVLALTTGLVVLSMLFKNYALAVFASIVVACLFVWGARSAGQPRDHGPLPIGLGLSVPPHPEAATSPAVLAMGVTLIADGAFFISLIFGVVYLWLVAPNWPPVEVIEAGLTLPLVVVTCLFAGPIAARAATVALRRQGAVMPWLGVQAVALLTALAAVVALISGALPDPQSHGYAAASFALLAYVCLHLGVAALFVLSNATRLRAGFIGPRRNHDLRLTTAWQDFTAISGVVAVGVVLILPRMMTG</sequence>
<feature type="transmembrane region" description="Helical" evidence="19">
    <location>
        <begin position="288"/>
        <end position="310"/>
    </location>
</feature>
<protein>
    <recommendedName>
        <fullName evidence="4">cytochrome-c oxidase</fullName>
        <ecNumber evidence="4">7.1.1.9</ecNumber>
    </recommendedName>
</protein>
<comment type="caution">
    <text evidence="21">The sequence shown here is derived from an EMBL/GenBank/DDBJ whole genome shotgun (WGS) entry which is preliminary data.</text>
</comment>